<feature type="non-terminal residue" evidence="9">
    <location>
        <position position="1"/>
    </location>
</feature>
<evidence type="ECO:0000313" key="9">
    <source>
        <dbReference type="EMBL" id="KRH91817.1"/>
    </source>
</evidence>
<dbReference type="EMBL" id="LGUB01001494">
    <property type="protein sequence ID" value="KRH91817.1"/>
    <property type="molecule type" value="Genomic_DNA"/>
</dbReference>
<sequence>LGFESSNEQEEEKIEPSPKGGFSAINLFSKFNLSIGTSKNEIKKEDGKDPKNNPNKDEILKVNSLVQQYTQLAESNKATLHQELNEIKNKLPKWHKNILINIKILKAMNRMKQTTAFVAEGYVPVSDMNLFDQLINEICENMGRIAYEDKDEKNNTLLITGIKANEEEK</sequence>
<dbReference type="GO" id="GO:0033179">
    <property type="term" value="C:proton-transporting V-type ATPase, V0 domain"/>
    <property type="evidence" value="ECO:0007669"/>
    <property type="project" value="InterPro"/>
</dbReference>
<comment type="subcellular location">
    <subcellularLocation>
        <location evidence="1">Membrane</location>
        <topology evidence="1">Multi-pass membrane protein</topology>
    </subcellularLocation>
</comment>
<reference evidence="9 10" key="1">
    <citation type="submission" date="2015-07" db="EMBL/GenBank/DDBJ databases">
        <title>The genome of Pseudoloma neurophilia, a relevant intracellular parasite of the zebrafish.</title>
        <authorList>
            <person name="Ndikumana S."/>
            <person name="Pelin A."/>
            <person name="Sanders J."/>
            <person name="Corradi N."/>
        </authorList>
    </citation>
    <scope>NUCLEOTIDE SEQUENCE [LARGE SCALE GENOMIC DNA]</scope>
    <source>
        <strain evidence="9 10">MK1</strain>
    </source>
</reference>
<comment type="similarity">
    <text evidence="2">Belongs to the V-ATPase 116 kDa subunit family.</text>
</comment>
<keyword evidence="10" id="KW-1185">Reference proteome</keyword>
<keyword evidence="7" id="KW-0472">Membrane</keyword>
<keyword evidence="6" id="KW-0406">Ion transport</keyword>
<gene>
    <name evidence="9" type="ORF">M153_23594000508</name>
</gene>
<feature type="region of interest" description="Disordered" evidence="8">
    <location>
        <begin position="1"/>
        <end position="21"/>
    </location>
</feature>
<evidence type="ECO:0000256" key="6">
    <source>
        <dbReference type="ARBA" id="ARBA00023065"/>
    </source>
</evidence>
<dbReference type="AlphaFoldDB" id="A0A0R0LQQ5"/>
<keyword evidence="4" id="KW-0812">Transmembrane</keyword>
<evidence type="ECO:0000256" key="1">
    <source>
        <dbReference type="ARBA" id="ARBA00004141"/>
    </source>
</evidence>
<evidence type="ECO:0000256" key="7">
    <source>
        <dbReference type="ARBA" id="ARBA00023136"/>
    </source>
</evidence>
<dbReference type="InterPro" id="IPR002490">
    <property type="entry name" value="V-ATPase_116kDa_su"/>
</dbReference>
<proteinExistence type="inferred from homology"/>
<name>A0A0R0LQQ5_9MICR</name>
<keyword evidence="3" id="KW-0813">Transport</keyword>
<protein>
    <submittedName>
        <fullName evidence="9">H+-or Na+-translocating F-type, V-type and A-type ATPase (F-ATPase) Superfamily</fullName>
    </submittedName>
</protein>
<evidence type="ECO:0000256" key="5">
    <source>
        <dbReference type="ARBA" id="ARBA00022989"/>
    </source>
</evidence>
<evidence type="ECO:0000256" key="2">
    <source>
        <dbReference type="ARBA" id="ARBA00009904"/>
    </source>
</evidence>
<dbReference type="VEuPathDB" id="MicrosporidiaDB:M153_23594000508"/>
<dbReference type="Pfam" id="PF01496">
    <property type="entry name" value="V_ATPase_I"/>
    <property type="match status" value="1"/>
</dbReference>
<keyword evidence="5" id="KW-1133">Transmembrane helix</keyword>
<accession>A0A0R0LQQ5</accession>
<organism evidence="9 10">
    <name type="scientific">Pseudoloma neurophilia</name>
    <dbReference type="NCBI Taxonomy" id="146866"/>
    <lineage>
        <taxon>Eukaryota</taxon>
        <taxon>Fungi</taxon>
        <taxon>Fungi incertae sedis</taxon>
        <taxon>Microsporidia</taxon>
        <taxon>Pseudoloma</taxon>
    </lineage>
</organism>
<feature type="non-terminal residue" evidence="9">
    <location>
        <position position="169"/>
    </location>
</feature>
<evidence type="ECO:0000256" key="8">
    <source>
        <dbReference type="SAM" id="MobiDB-lite"/>
    </source>
</evidence>
<evidence type="ECO:0000313" key="10">
    <source>
        <dbReference type="Proteomes" id="UP000051530"/>
    </source>
</evidence>
<dbReference type="Proteomes" id="UP000051530">
    <property type="component" value="Unassembled WGS sequence"/>
</dbReference>
<evidence type="ECO:0000256" key="4">
    <source>
        <dbReference type="ARBA" id="ARBA00022692"/>
    </source>
</evidence>
<dbReference type="GO" id="GO:0046961">
    <property type="term" value="F:proton-transporting ATPase activity, rotational mechanism"/>
    <property type="evidence" value="ECO:0007669"/>
    <property type="project" value="InterPro"/>
</dbReference>
<evidence type="ECO:0000256" key="3">
    <source>
        <dbReference type="ARBA" id="ARBA00022448"/>
    </source>
</evidence>
<comment type="caution">
    <text evidence="9">The sequence shown here is derived from an EMBL/GenBank/DDBJ whole genome shotgun (WGS) entry which is preliminary data.</text>
</comment>